<dbReference type="PANTHER" id="PTHR21245">
    <property type="entry name" value="HETEROGENEOUS NUCLEAR RIBONUCLEOPROTEIN"/>
    <property type="match status" value="1"/>
</dbReference>
<evidence type="ECO:0000256" key="2">
    <source>
        <dbReference type="PROSITE-ProRule" id="PRU00176"/>
    </source>
</evidence>
<dbReference type="InterPro" id="IPR012677">
    <property type="entry name" value="Nucleotide-bd_a/b_plait_sf"/>
</dbReference>
<evidence type="ECO:0000256" key="1">
    <source>
        <dbReference type="ARBA" id="ARBA00022884"/>
    </source>
</evidence>
<evidence type="ECO:0000313" key="6">
    <source>
        <dbReference type="Proteomes" id="UP000823775"/>
    </source>
</evidence>
<feature type="region of interest" description="Disordered" evidence="3">
    <location>
        <begin position="539"/>
        <end position="615"/>
    </location>
</feature>
<dbReference type="InterPro" id="IPR035979">
    <property type="entry name" value="RBD_domain_sf"/>
</dbReference>
<keyword evidence="6" id="KW-1185">Reference proteome</keyword>
<evidence type="ECO:0000259" key="4">
    <source>
        <dbReference type="PROSITE" id="PS50102"/>
    </source>
</evidence>
<evidence type="ECO:0000256" key="3">
    <source>
        <dbReference type="SAM" id="MobiDB-lite"/>
    </source>
</evidence>
<dbReference type="Proteomes" id="UP000823775">
    <property type="component" value="Unassembled WGS sequence"/>
</dbReference>
<accession>A0ABS8WIZ8</accession>
<feature type="compositionally biased region" description="Basic and acidic residues" evidence="3">
    <location>
        <begin position="566"/>
        <end position="577"/>
    </location>
</feature>
<feature type="region of interest" description="Disordered" evidence="3">
    <location>
        <begin position="758"/>
        <end position="788"/>
    </location>
</feature>
<proteinExistence type="predicted"/>
<dbReference type="SMART" id="SM00360">
    <property type="entry name" value="RRM"/>
    <property type="match status" value="3"/>
</dbReference>
<feature type="compositionally biased region" description="Low complexity" evidence="3">
    <location>
        <begin position="702"/>
        <end position="728"/>
    </location>
</feature>
<reference evidence="5 6" key="1">
    <citation type="journal article" date="2021" name="BMC Genomics">
        <title>Datura genome reveals duplications of psychoactive alkaloid biosynthetic genes and high mutation rate following tissue culture.</title>
        <authorList>
            <person name="Rajewski A."/>
            <person name="Carter-House D."/>
            <person name="Stajich J."/>
            <person name="Litt A."/>
        </authorList>
    </citation>
    <scope>NUCLEOTIDE SEQUENCE [LARGE SCALE GENOMIC DNA]</scope>
    <source>
        <strain evidence="5">AR-01</strain>
    </source>
</reference>
<sequence length="788" mass="88563">MPPKAVKKTPTGSASKRGGRTARGTPKAQGKKPVVVADEPEKVEVSAVVEEKKKVEVKQELKAEQPVADQKPEPEKLVKSANEVVSEKKDDVKDVDEYERGERLDLEDNDPEFEPEEYGAVDYDERGIEHEDVQEEDYEIEEDPQEGDDGEEEEEGDMVEEEVEDVHEEIEGEEDNEHAAGEEHAEMVDAAEDEEHHEVAKERRKRKEFEIFVGGLDKDAIEDDLRKIFSQVGEVTEVRLLMNPQTKKNKGFAFLRFATVEQAKRACIELKNPVVNGKKCGVSPSQDSDTLFLGNICKSWTKEALKEKLKHYGVDNVEDLTLVEDTNSEGMNRGFAFLEFSSRSEAMDAFKRLQKRDIVFGIDRPAKVSFADSFIDPGDEIMAQVKTIFIDGLSASWDEDRVRDLLKQYGKIEKIELARNMPSAKRKDFGFVSFDTHDAAVICVKSINNEELGEGDKKVKVRARLSRPLQRGRGRYGARDLRPRRGLMRGPPAPWGRPVSRRLPLRGSRFSTRVPPPADRSFKRPFTMRDRRPVMAVTPRGRPVAPLSSRSYDRRPPVPSYPKSNLKREYARHEEIPPPRSRATVDYPSRFPSDRRVSYRDDYSSRSSGYSDFPRGTARMTRRAYVDDGYEQRFERPPPIYREGRGREYDSVSGSKRPYSTMDDVPPRYAEAGARTSRSRLDYELGGASGTKYGDYSDSRLGRSNVGYSGSRSSLSGQDSHGMYSSRQGGFGGGSYDGGDVRMYSSDYGGDYISRSSDVAGSSYSSAYSSRSMGGSGYMGSGGSGSYY</sequence>
<dbReference type="EMBL" id="JACEIK010007323">
    <property type="protein sequence ID" value="MCE3050071.1"/>
    <property type="molecule type" value="Genomic_DNA"/>
</dbReference>
<name>A0ABS8WIZ8_DATST</name>
<dbReference type="Gene3D" id="3.30.70.330">
    <property type="match status" value="3"/>
</dbReference>
<keyword evidence="1 2" id="KW-0694">RNA-binding</keyword>
<feature type="compositionally biased region" description="Acidic residues" evidence="3">
    <location>
        <begin position="107"/>
        <end position="119"/>
    </location>
</feature>
<feature type="compositionally biased region" description="Low complexity" evidence="3">
    <location>
        <begin position="758"/>
        <end position="773"/>
    </location>
</feature>
<feature type="region of interest" description="Disordered" evidence="3">
    <location>
        <begin position="482"/>
        <end position="502"/>
    </location>
</feature>
<protein>
    <recommendedName>
        <fullName evidence="4">RRM domain-containing protein</fullName>
    </recommendedName>
</protein>
<dbReference type="PROSITE" id="PS50102">
    <property type="entry name" value="RRM"/>
    <property type="match status" value="3"/>
</dbReference>
<feature type="domain" description="RRM" evidence="4">
    <location>
        <begin position="386"/>
        <end position="466"/>
    </location>
</feature>
<feature type="domain" description="RRM" evidence="4">
    <location>
        <begin position="289"/>
        <end position="373"/>
    </location>
</feature>
<feature type="compositionally biased region" description="Basic and acidic residues" evidence="3">
    <location>
        <begin position="634"/>
        <end position="650"/>
    </location>
</feature>
<gene>
    <name evidence="5" type="ORF">HAX54_046431</name>
</gene>
<dbReference type="InterPro" id="IPR000504">
    <property type="entry name" value="RRM_dom"/>
</dbReference>
<dbReference type="SUPFAM" id="SSF54928">
    <property type="entry name" value="RNA-binding domain, RBD"/>
    <property type="match status" value="2"/>
</dbReference>
<organism evidence="5 6">
    <name type="scientific">Datura stramonium</name>
    <name type="common">Jimsonweed</name>
    <name type="synonym">Common thornapple</name>
    <dbReference type="NCBI Taxonomy" id="4076"/>
    <lineage>
        <taxon>Eukaryota</taxon>
        <taxon>Viridiplantae</taxon>
        <taxon>Streptophyta</taxon>
        <taxon>Embryophyta</taxon>
        <taxon>Tracheophyta</taxon>
        <taxon>Spermatophyta</taxon>
        <taxon>Magnoliopsida</taxon>
        <taxon>eudicotyledons</taxon>
        <taxon>Gunneridae</taxon>
        <taxon>Pentapetalae</taxon>
        <taxon>asterids</taxon>
        <taxon>lamiids</taxon>
        <taxon>Solanales</taxon>
        <taxon>Solanaceae</taxon>
        <taxon>Solanoideae</taxon>
        <taxon>Datureae</taxon>
        <taxon>Datura</taxon>
    </lineage>
</organism>
<feature type="region of interest" description="Disordered" evidence="3">
    <location>
        <begin position="56"/>
        <end position="181"/>
    </location>
</feature>
<feature type="compositionally biased region" description="Gly residues" evidence="3">
    <location>
        <begin position="774"/>
        <end position="788"/>
    </location>
</feature>
<dbReference type="CDD" id="cd00590">
    <property type="entry name" value="RRM_SF"/>
    <property type="match status" value="3"/>
</dbReference>
<dbReference type="Pfam" id="PF00076">
    <property type="entry name" value="RRM_1"/>
    <property type="match status" value="3"/>
</dbReference>
<feature type="compositionally biased region" description="Basic and acidic residues" evidence="3">
    <location>
        <begin position="592"/>
        <end position="604"/>
    </location>
</feature>
<comment type="caution">
    <text evidence="5">The sequence shown here is derived from an EMBL/GenBank/DDBJ whole genome shotgun (WGS) entry which is preliminary data.</text>
</comment>
<feature type="domain" description="RRM" evidence="4">
    <location>
        <begin position="209"/>
        <end position="287"/>
    </location>
</feature>
<evidence type="ECO:0000313" key="5">
    <source>
        <dbReference type="EMBL" id="MCE3050071.1"/>
    </source>
</evidence>
<feature type="compositionally biased region" description="Acidic residues" evidence="3">
    <location>
        <begin position="132"/>
        <end position="176"/>
    </location>
</feature>
<feature type="region of interest" description="Disordered" evidence="3">
    <location>
        <begin position="634"/>
        <end position="732"/>
    </location>
</feature>
<feature type="region of interest" description="Disordered" evidence="3">
    <location>
        <begin position="1"/>
        <end position="36"/>
    </location>
</feature>